<gene>
    <name evidence="1" type="ORF">ALC60_06647</name>
</gene>
<dbReference type="Proteomes" id="UP000075809">
    <property type="component" value="Unassembled WGS sequence"/>
</dbReference>
<evidence type="ECO:0000313" key="1">
    <source>
        <dbReference type="EMBL" id="KYQ54500.1"/>
    </source>
</evidence>
<protein>
    <submittedName>
        <fullName evidence="1">Uncharacterized protein</fullName>
    </submittedName>
</protein>
<accession>A0A151X2M3</accession>
<dbReference type="AlphaFoldDB" id="A0A151X2M3"/>
<organism evidence="1 2">
    <name type="scientific">Mycetomoellerius zeteki</name>
    <dbReference type="NCBI Taxonomy" id="64791"/>
    <lineage>
        <taxon>Eukaryota</taxon>
        <taxon>Metazoa</taxon>
        <taxon>Ecdysozoa</taxon>
        <taxon>Arthropoda</taxon>
        <taxon>Hexapoda</taxon>
        <taxon>Insecta</taxon>
        <taxon>Pterygota</taxon>
        <taxon>Neoptera</taxon>
        <taxon>Endopterygota</taxon>
        <taxon>Hymenoptera</taxon>
        <taxon>Apocrita</taxon>
        <taxon>Aculeata</taxon>
        <taxon>Formicoidea</taxon>
        <taxon>Formicidae</taxon>
        <taxon>Myrmicinae</taxon>
        <taxon>Mycetomoellerius</taxon>
    </lineage>
</organism>
<dbReference type="EMBL" id="KQ982580">
    <property type="protein sequence ID" value="KYQ54500.1"/>
    <property type="molecule type" value="Genomic_DNA"/>
</dbReference>
<sequence>MDIKGGKYDLKKRDVVVRLLAWERGGPGNASSLSGSYRLKLARHEQIDVPPLSDSQSGFKVVPTILDRYPPR</sequence>
<keyword evidence="2" id="KW-1185">Reference proteome</keyword>
<proteinExistence type="predicted"/>
<name>A0A151X2M3_9HYME</name>
<reference evidence="1 2" key="1">
    <citation type="submission" date="2015-09" db="EMBL/GenBank/DDBJ databases">
        <title>Trachymyrmex zeteki WGS genome.</title>
        <authorList>
            <person name="Nygaard S."/>
            <person name="Hu H."/>
            <person name="Boomsma J."/>
            <person name="Zhang G."/>
        </authorList>
    </citation>
    <scope>NUCLEOTIDE SEQUENCE [LARGE SCALE GENOMIC DNA]</scope>
    <source>
        <strain evidence="1">Tzet28-1</strain>
        <tissue evidence="1">Whole body</tissue>
    </source>
</reference>
<evidence type="ECO:0000313" key="2">
    <source>
        <dbReference type="Proteomes" id="UP000075809"/>
    </source>
</evidence>